<proteinExistence type="predicted"/>
<dbReference type="PROSITE" id="PS50076">
    <property type="entry name" value="DNAJ_2"/>
    <property type="match status" value="1"/>
</dbReference>
<dbReference type="InterPro" id="IPR036869">
    <property type="entry name" value="J_dom_sf"/>
</dbReference>
<feature type="region of interest" description="Disordered" evidence="1">
    <location>
        <begin position="317"/>
        <end position="349"/>
    </location>
</feature>
<dbReference type="AlphaFoldDB" id="A0ABD3GLW4"/>
<evidence type="ECO:0000313" key="4">
    <source>
        <dbReference type="Proteomes" id="UP001633002"/>
    </source>
</evidence>
<dbReference type="PRINTS" id="PR00625">
    <property type="entry name" value="JDOMAIN"/>
</dbReference>
<dbReference type="Pfam" id="PF11926">
    <property type="entry name" value="DUF3444"/>
    <property type="match status" value="1"/>
</dbReference>
<dbReference type="InterPro" id="IPR024593">
    <property type="entry name" value="DUF3444"/>
</dbReference>
<dbReference type="PANTHER" id="PTHR45089">
    <property type="entry name" value="DNAJ HEAT SHOCK AMINO-TERMINAL DOMAIN PROTEIN-RELATED"/>
    <property type="match status" value="1"/>
</dbReference>
<dbReference type="Pfam" id="PF00226">
    <property type="entry name" value="DnaJ"/>
    <property type="match status" value="1"/>
</dbReference>
<feature type="compositionally biased region" description="Basic and acidic residues" evidence="1">
    <location>
        <begin position="260"/>
        <end position="286"/>
    </location>
</feature>
<feature type="region of interest" description="Disordered" evidence="1">
    <location>
        <begin position="160"/>
        <end position="191"/>
    </location>
</feature>
<accession>A0ABD3GLW4</accession>
<keyword evidence="4" id="KW-1185">Reference proteome</keyword>
<dbReference type="PANTHER" id="PTHR45089:SF24">
    <property type="entry name" value="DNAJ HEAT SHOCK N-TERMINAL DOMAIN-CONTAINING PROTEIN"/>
    <property type="match status" value="1"/>
</dbReference>
<feature type="region of interest" description="Disordered" evidence="1">
    <location>
        <begin position="220"/>
        <end position="302"/>
    </location>
</feature>
<organism evidence="3 4">
    <name type="scientific">Riccia sorocarpa</name>
    <dbReference type="NCBI Taxonomy" id="122646"/>
    <lineage>
        <taxon>Eukaryota</taxon>
        <taxon>Viridiplantae</taxon>
        <taxon>Streptophyta</taxon>
        <taxon>Embryophyta</taxon>
        <taxon>Marchantiophyta</taxon>
        <taxon>Marchantiopsida</taxon>
        <taxon>Marchantiidae</taxon>
        <taxon>Marchantiales</taxon>
        <taxon>Ricciaceae</taxon>
        <taxon>Riccia</taxon>
    </lineage>
</organism>
<feature type="region of interest" description="Disordered" evidence="1">
    <location>
        <begin position="481"/>
        <end position="524"/>
    </location>
</feature>
<dbReference type="SMART" id="SM00271">
    <property type="entry name" value="DnaJ"/>
    <property type="match status" value="1"/>
</dbReference>
<name>A0ABD3GLW4_9MARC</name>
<dbReference type="EMBL" id="JBJQOH010000007">
    <property type="protein sequence ID" value="KAL3679928.1"/>
    <property type="molecule type" value="Genomic_DNA"/>
</dbReference>
<dbReference type="CDD" id="cd06257">
    <property type="entry name" value="DnaJ"/>
    <property type="match status" value="1"/>
</dbReference>
<reference evidence="3 4" key="1">
    <citation type="submission" date="2024-09" db="EMBL/GenBank/DDBJ databases">
        <title>Chromosome-scale assembly of Riccia sorocarpa.</title>
        <authorList>
            <person name="Paukszto L."/>
        </authorList>
    </citation>
    <scope>NUCLEOTIDE SEQUENCE [LARGE SCALE GENOMIC DNA]</scope>
    <source>
        <strain evidence="3">LP-2024</strain>
        <tissue evidence="3">Aerial parts of the thallus</tissue>
    </source>
</reference>
<gene>
    <name evidence="3" type="ORF">R1sor_022884</name>
</gene>
<dbReference type="SUPFAM" id="SSF46565">
    <property type="entry name" value="Chaperone J-domain"/>
    <property type="match status" value="1"/>
</dbReference>
<feature type="compositionally biased region" description="Polar residues" evidence="1">
    <location>
        <begin position="167"/>
        <end position="191"/>
    </location>
</feature>
<feature type="compositionally biased region" description="Basic and acidic residues" evidence="1">
    <location>
        <begin position="317"/>
        <end position="328"/>
    </location>
</feature>
<protein>
    <recommendedName>
        <fullName evidence="2">J domain-containing protein</fullName>
    </recommendedName>
</protein>
<comment type="caution">
    <text evidence="3">The sequence shown here is derived from an EMBL/GenBank/DDBJ whole genome shotgun (WGS) entry which is preliminary data.</text>
</comment>
<evidence type="ECO:0000256" key="1">
    <source>
        <dbReference type="SAM" id="MobiDB-lite"/>
    </source>
</evidence>
<sequence>MSIQCYELGVYRVARFMLEDTKSPVSYSYRHTGYRGMECNKEEALHAKEVAETRFQEGDFTGAKRLLTKAIRLAPSLEGLAIMLPIIDTHIVSTQTLPNGEMDWYKILQVEPDAGEAVIRSQYKKLALQFHPDKNQAVGAESAFKLICDAWNVLSDNSKKLQHDSNRSSVRASPVKASSTQVEPQHSQQQNLHYESDALNDVWSEWEQVLEKRVEEQKKEAEKRRKLEEEKLTREAEDVKTDGGGETNLPTKPENVGSENEMKKEEETKAKGKGKGKEKEASSDKAKGRKKAQKVKPESTKSKFKIIDNTADITPERANGEQLKEDSKALSPVQEQTISRRTRSSTRQVHIPDVPERTLAVDAEQTEENVGAGASRGLDTPKQIGKRKISFSDDEVGPNAEVNRTVTVMYKTISLHRRFPSFRLWIFYENGTQLLSRNLFRDIVMVEEETSFQSLYTARIIRKDEPNLKFVVQEAKRPSSVAENKRKILTSEPLTPRTRSKTVLKTSPKTPNPTPPACGSPVESSTRLTRSMLRGKGKQVAGSLEAVGIQNDNVKVDRKKAFSPEAHDQLQYRDPDIINVVTPQFCDFDPVRARKHLKAGQIWAAYDEKDGMPRFYCRLIRVSKSSVAFRATLTWLEPTAKTEDRYLSVWAQDSSFTAACGEFEAGDSAETAHLNIFSHCIYENVKDPVTIYPLKSEIWALYKDWDVRLAGNMNLQATSASSEFELVEVSEEYSEPRGVVVLRLIQIPGFQTIFCRQGSDAVIEFSPSQLQCFSHRVLGQKVPNPASHGVPDEAWELDPAALPDSMLGN</sequence>
<dbReference type="Proteomes" id="UP001633002">
    <property type="component" value="Unassembled WGS sequence"/>
</dbReference>
<feature type="compositionally biased region" description="Basic and acidic residues" evidence="1">
    <location>
        <begin position="220"/>
        <end position="243"/>
    </location>
</feature>
<evidence type="ECO:0000259" key="2">
    <source>
        <dbReference type="PROSITE" id="PS50076"/>
    </source>
</evidence>
<feature type="domain" description="J" evidence="2">
    <location>
        <begin position="103"/>
        <end position="167"/>
    </location>
</feature>
<dbReference type="Gene3D" id="1.10.287.110">
    <property type="entry name" value="DnaJ domain"/>
    <property type="match status" value="1"/>
</dbReference>
<dbReference type="InterPro" id="IPR001623">
    <property type="entry name" value="DnaJ_domain"/>
</dbReference>
<evidence type="ECO:0000313" key="3">
    <source>
        <dbReference type="EMBL" id="KAL3679928.1"/>
    </source>
</evidence>